<dbReference type="InterPro" id="IPR027469">
    <property type="entry name" value="Cation_efflux_TMD_sf"/>
</dbReference>
<organism evidence="8 9">
    <name type="scientific">Pelomonas margarita</name>
    <dbReference type="NCBI Taxonomy" id="3299031"/>
    <lineage>
        <taxon>Bacteria</taxon>
        <taxon>Pseudomonadati</taxon>
        <taxon>Pseudomonadota</taxon>
        <taxon>Betaproteobacteria</taxon>
        <taxon>Burkholderiales</taxon>
        <taxon>Sphaerotilaceae</taxon>
        <taxon>Roseateles</taxon>
    </lineage>
</organism>
<protein>
    <submittedName>
        <fullName evidence="8">Cation transporter</fullName>
    </submittedName>
</protein>
<feature type="transmembrane region" description="Helical" evidence="6">
    <location>
        <begin position="114"/>
        <end position="136"/>
    </location>
</feature>
<keyword evidence="3" id="KW-0406">Ion transport</keyword>
<dbReference type="PANTHER" id="PTHR11562:SF17">
    <property type="entry name" value="RE54080P-RELATED"/>
    <property type="match status" value="1"/>
</dbReference>
<evidence type="ECO:0000256" key="5">
    <source>
        <dbReference type="ARBA" id="ARBA00023136"/>
    </source>
</evidence>
<dbReference type="RefSeq" id="WP_394399728.1">
    <property type="nucleotide sequence ID" value="NZ_JBIGHW010000010.1"/>
</dbReference>
<dbReference type="EMBL" id="JBIGHW010000010">
    <property type="protein sequence ID" value="MFG6442458.1"/>
    <property type="molecule type" value="Genomic_DNA"/>
</dbReference>
<gene>
    <name evidence="8" type="ORF">ACG0Z3_17365</name>
</gene>
<dbReference type="SUPFAM" id="SSF161111">
    <property type="entry name" value="Cation efflux protein transmembrane domain-like"/>
    <property type="match status" value="1"/>
</dbReference>
<sequence>MSHACHDHDHCSSSPAADSPRYRRVLWAALLINAAMAVIEVASGWRAGSLSLWADAVDFIGDAANYGASLAVLSAGLLWRARLAWLKGVTMAVFGLGVLAHAAWSAWAGTAPEAATMGIVGALALAANVGVALMLYAFREGDANMRAVWLCSRNDALGNVAVVAAAGGVALTGQAWPDLLVAVAMAGLALHSSRDVLRRARQELREAAPAHAH</sequence>
<evidence type="ECO:0000256" key="3">
    <source>
        <dbReference type="ARBA" id="ARBA00022906"/>
    </source>
</evidence>
<keyword evidence="2 6" id="KW-0812">Transmembrane</keyword>
<dbReference type="Pfam" id="PF01545">
    <property type="entry name" value="Cation_efflux"/>
    <property type="match status" value="1"/>
</dbReference>
<comment type="caution">
    <text evidence="8">The sequence shown here is derived from an EMBL/GenBank/DDBJ whole genome shotgun (WGS) entry which is preliminary data.</text>
</comment>
<evidence type="ECO:0000256" key="1">
    <source>
        <dbReference type="ARBA" id="ARBA00004141"/>
    </source>
</evidence>
<keyword evidence="3" id="KW-0864">Zinc transport</keyword>
<dbReference type="InterPro" id="IPR058533">
    <property type="entry name" value="Cation_efflux_TM"/>
</dbReference>
<reference evidence="8 9" key="1">
    <citation type="submission" date="2024-08" db="EMBL/GenBank/DDBJ databases">
        <authorList>
            <person name="Lu H."/>
        </authorList>
    </citation>
    <scope>NUCLEOTIDE SEQUENCE [LARGE SCALE GENOMIC DNA]</scope>
    <source>
        <strain evidence="8 9">LKC17W</strain>
    </source>
</reference>
<feature type="domain" description="Cation efflux protein transmembrane" evidence="7">
    <location>
        <begin position="86"/>
        <end position="204"/>
    </location>
</feature>
<feature type="transmembrane region" description="Helical" evidence="6">
    <location>
        <begin position="25"/>
        <end position="43"/>
    </location>
</feature>
<keyword evidence="3" id="KW-0813">Transport</keyword>
<keyword evidence="5 6" id="KW-0472">Membrane</keyword>
<feature type="transmembrane region" description="Helical" evidence="6">
    <location>
        <begin position="156"/>
        <end position="173"/>
    </location>
</feature>
<dbReference type="Proteomes" id="UP001606301">
    <property type="component" value="Unassembled WGS sequence"/>
</dbReference>
<accession>A0ABW7FM87</accession>
<keyword evidence="3" id="KW-0862">Zinc</keyword>
<comment type="subcellular location">
    <subcellularLocation>
        <location evidence="1">Membrane</location>
        <topology evidence="1">Multi-pass membrane protein</topology>
    </subcellularLocation>
</comment>
<evidence type="ECO:0000313" key="9">
    <source>
        <dbReference type="Proteomes" id="UP001606301"/>
    </source>
</evidence>
<evidence type="ECO:0000313" key="8">
    <source>
        <dbReference type="EMBL" id="MFG6442458.1"/>
    </source>
</evidence>
<dbReference type="InterPro" id="IPR050681">
    <property type="entry name" value="CDF/SLC30A"/>
</dbReference>
<feature type="transmembrane region" description="Helical" evidence="6">
    <location>
        <begin position="88"/>
        <end position="108"/>
    </location>
</feature>
<proteinExistence type="predicted"/>
<evidence type="ECO:0000256" key="4">
    <source>
        <dbReference type="ARBA" id="ARBA00022989"/>
    </source>
</evidence>
<evidence type="ECO:0000256" key="6">
    <source>
        <dbReference type="SAM" id="Phobius"/>
    </source>
</evidence>
<name>A0ABW7FM87_9BURK</name>
<keyword evidence="9" id="KW-1185">Reference proteome</keyword>
<keyword evidence="4 6" id="KW-1133">Transmembrane helix</keyword>
<dbReference type="PANTHER" id="PTHR11562">
    <property type="entry name" value="CATION EFFLUX PROTEIN/ ZINC TRANSPORTER"/>
    <property type="match status" value="1"/>
</dbReference>
<evidence type="ECO:0000256" key="2">
    <source>
        <dbReference type="ARBA" id="ARBA00022692"/>
    </source>
</evidence>
<feature type="transmembrane region" description="Helical" evidence="6">
    <location>
        <begin position="63"/>
        <end position="81"/>
    </location>
</feature>
<evidence type="ECO:0000259" key="7">
    <source>
        <dbReference type="Pfam" id="PF01545"/>
    </source>
</evidence>
<dbReference type="Gene3D" id="1.20.1510.10">
    <property type="entry name" value="Cation efflux protein transmembrane domain"/>
    <property type="match status" value="1"/>
</dbReference>